<accession>A0A8J3JDB5</accession>
<dbReference type="AlphaFoldDB" id="A0A8J3JDB5"/>
<keyword evidence="2" id="KW-1133">Transmembrane helix</keyword>
<sequence>MALRSTHAWPGDDPDEQVDDPAGPDERSDGAAGTPTVIDLGMVTEADGGSAHDDERHGHRPRWYLAVAAAVLLAVGFVAGMAVQRATGDRPSSAPTSVSSPDEAFSVPSPYGCRWYRADPTGAELDSMCSGTVRSVAPGALVLELPDGTPLGLVVDRGTTVVGARSVATLRPGQYVSVRTTTGLDGRLHAGMIMLI</sequence>
<proteinExistence type="predicted"/>
<organism evidence="3 4">
    <name type="scientific">Actinocatenispora rupis</name>
    <dbReference type="NCBI Taxonomy" id="519421"/>
    <lineage>
        <taxon>Bacteria</taxon>
        <taxon>Bacillati</taxon>
        <taxon>Actinomycetota</taxon>
        <taxon>Actinomycetes</taxon>
        <taxon>Micromonosporales</taxon>
        <taxon>Micromonosporaceae</taxon>
        <taxon>Actinocatenispora</taxon>
    </lineage>
</organism>
<comment type="caution">
    <text evidence="3">The sequence shown here is derived from an EMBL/GenBank/DDBJ whole genome shotgun (WGS) entry which is preliminary data.</text>
</comment>
<dbReference type="Proteomes" id="UP000612808">
    <property type="component" value="Unassembled WGS sequence"/>
</dbReference>
<gene>
    <name evidence="3" type="ORF">Aru02nite_72410</name>
</gene>
<name>A0A8J3JDB5_9ACTN</name>
<feature type="compositionally biased region" description="Acidic residues" evidence="1">
    <location>
        <begin position="12"/>
        <end position="23"/>
    </location>
</feature>
<evidence type="ECO:0000256" key="1">
    <source>
        <dbReference type="SAM" id="MobiDB-lite"/>
    </source>
</evidence>
<keyword evidence="2" id="KW-0812">Transmembrane</keyword>
<feature type="transmembrane region" description="Helical" evidence="2">
    <location>
        <begin position="63"/>
        <end position="83"/>
    </location>
</feature>
<dbReference type="RefSeq" id="WP_239077176.1">
    <property type="nucleotide sequence ID" value="NZ_BAAAZM010000001.1"/>
</dbReference>
<evidence type="ECO:0000313" key="3">
    <source>
        <dbReference type="EMBL" id="GID16352.1"/>
    </source>
</evidence>
<evidence type="ECO:0000256" key="2">
    <source>
        <dbReference type="SAM" id="Phobius"/>
    </source>
</evidence>
<dbReference type="EMBL" id="BOMB01000057">
    <property type="protein sequence ID" value="GID16352.1"/>
    <property type="molecule type" value="Genomic_DNA"/>
</dbReference>
<evidence type="ECO:0000313" key="4">
    <source>
        <dbReference type="Proteomes" id="UP000612808"/>
    </source>
</evidence>
<protein>
    <submittedName>
        <fullName evidence="3">Uncharacterized protein</fullName>
    </submittedName>
</protein>
<keyword evidence="2" id="KW-0472">Membrane</keyword>
<reference evidence="3" key="1">
    <citation type="submission" date="2021-01" db="EMBL/GenBank/DDBJ databases">
        <title>Whole genome shotgun sequence of Actinocatenispora rupis NBRC 107355.</title>
        <authorList>
            <person name="Komaki H."/>
            <person name="Tamura T."/>
        </authorList>
    </citation>
    <scope>NUCLEOTIDE SEQUENCE</scope>
    <source>
        <strain evidence="3">NBRC 107355</strain>
    </source>
</reference>
<feature type="region of interest" description="Disordered" evidence="1">
    <location>
        <begin position="1"/>
        <end position="36"/>
    </location>
</feature>
<keyword evidence="4" id="KW-1185">Reference proteome</keyword>